<dbReference type="Proteomes" id="UP000179588">
    <property type="component" value="Unassembled WGS sequence"/>
</dbReference>
<evidence type="ECO:0000313" key="2">
    <source>
        <dbReference type="EMBL" id="OHT24597.1"/>
    </source>
</evidence>
<comment type="caution">
    <text evidence="2">The sequence shown here is derived from an EMBL/GenBank/DDBJ whole genome shotgun (WGS) entry which is preliminary data.</text>
</comment>
<dbReference type="RefSeq" id="WP_070926559.1">
    <property type="nucleotide sequence ID" value="NZ_CANMXG010000021.1"/>
</dbReference>
<organism evidence="2 3">
    <name type="scientific">Providencia stuartii</name>
    <dbReference type="NCBI Taxonomy" id="588"/>
    <lineage>
        <taxon>Bacteria</taxon>
        <taxon>Pseudomonadati</taxon>
        <taxon>Pseudomonadota</taxon>
        <taxon>Gammaproteobacteria</taxon>
        <taxon>Enterobacterales</taxon>
        <taxon>Morganellaceae</taxon>
        <taxon>Providencia</taxon>
    </lineage>
</organism>
<sequence>MSKITLHYIYDPLCGWCYGASPLIEIANAHPNIALELHGGGMLAGASRLHMDNQFREHIKQSDKRIAAMTGQVFGKQYLNMLDEPDLVLDSAPPLQAILAAAQQHKALTMLKAVQHAHYVSGRHISEPNTLLEIAHEIDLDIEQYQRDYLQQGGDNLEQHIHYSRQLLAQSGSSGFPTLLIQQQGKWLRVPLQNYLSDVEQWQQFLDSIVATSN</sequence>
<dbReference type="InterPro" id="IPR001853">
    <property type="entry name" value="DSBA-like_thioredoxin_dom"/>
</dbReference>
<dbReference type="Pfam" id="PF01323">
    <property type="entry name" value="DSBA"/>
    <property type="match status" value="1"/>
</dbReference>
<dbReference type="SUPFAM" id="SSF52833">
    <property type="entry name" value="Thioredoxin-like"/>
    <property type="match status" value="1"/>
</dbReference>
<dbReference type="Gene3D" id="3.40.30.10">
    <property type="entry name" value="Glutaredoxin"/>
    <property type="match status" value="1"/>
</dbReference>
<evidence type="ECO:0000313" key="3">
    <source>
        <dbReference type="Proteomes" id="UP000179588"/>
    </source>
</evidence>
<proteinExistence type="predicted"/>
<dbReference type="GO" id="GO:0016491">
    <property type="term" value="F:oxidoreductase activity"/>
    <property type="evidence" value="ECO:0007669"/>
    <property type="project" value="InterPro"/>
</dbReference>
<dbReference type="PANTHER" id="PTHR13887">
    <property type="entry name" value="GLUTATHIONE S-TRANSFERASE KAPPA"/>
    <property type="match status" value="1"/>
</dbReference>
<dbReference type="CDD" id="cd03025">
    <property type="entry name" value="DsbA_FrnE_like"/>
    <property type="match status" value="1"/>
</dbReference>
<protein>
    <submittedName>
        <fullName evidence="2">Thioredoxin</fullName>
    </submittedName>
</protein>
<feature type="domain" description="DSBA-like thioredoxin" evidence="1">
    <location>
        <begin position="10"/>
        <end position="187"/>
    </location>
</feature>
<dbReference type="InterPro" id="IPR036249">
    <property type="entry name" value="Thioredoxin-like_sf"/>
</dbReference>
<name>A0A1S1HRF5_PROST</name>
<dbReference type="AlphaFoldDB" id="A0A1S1HRF5"/>
<dbReference type="PANTHER" id="PTHR13887:SF51">
    <property type="entry name" value="DSBA FAMILY PROTEIN"/>
    <property type="match status" value="1"/>
</dbReference>
<dbReference type="EMBL" id="LVIE01000112">
    <property type="protein sequence ID" value="OHT24597.1"/>
    <property type="molecule type" value="Genomic_DNA"/>
</dbReference>
<reference evidence="2 3" key="1">
    <citation type="submission" date="2016-03" db="EMBL/GenBank/DDBJ databases">
        <title>Genome sequence of Providencia stuartii strain, isolated from the salivary glands of larval Lucilia sericata.</title>
        <authorList>
            <person name="Yuan Y."/>
            <person name="Zhang Y."/>
            <person name="Fu S."/>
            <person name="Crippen T.L."/>
            <person name="Visi D."/>
            <person name="Benbow M.E."/>
            <person name="Allen M."/>
            <person name="Tomberlin J.K."/>
            <person name="Sze S.-H."/>
            <person name="Tarone A.M."/>
        </authorList>
    </citation>
    <scope>NUCLEOTIDE SEQUENCE [LARGE SCALE GENOMIC DNA]</scope>
    <source>
        <strain evidence="2 3">Crippen</strain>
    </source>
</reference>
<gene>
    <name evidence="2" type="ORF">A3Q29_02445</name>
</gene>
<keyword evidence="3" id="KW-1185">Reference proteome</keyword>
<accession>A0A1S1HRF5</accession>
<dbReference type="OrthoDB" id="9813770at2"/>
<evidence type="ECO:0000259" key="1">
    <source>
        <dbReference type="Pfam" id="PF01323"/>
    </source>
</evidence>